<dbReference type="AlphaFoldDB" id="A0A9D4JLA9"/>
<comment type="caution">
    <text evidence="1">The sequence shown here is derived from an EMBL/GenBank/DDBJ whole genome shotgun (WGS) entry which is preliminary data.</text>
</comment>
<protein>
    <submittedName>
        <fullName evidence="1">Uncharacterized protein</fullName>
    </submittedName>
</protein>
<dbReference type="Proteomes" id="UP000828390">
    <property type="component" value="Unassembled WGS sequence"/>
</dbReference>
<sequence length="58" mass="6492">MGASAWVCLISRVIARQDGLGPTVEMVCVDNENWYVLESCDLQGSLFFAYFCNNNIDI</sequence>
<proteinExistence type="predicted"/>
<evidence type="ECO:0000313" key="1">
    <source>
        <dbReference type="EMBL" id="KAH3813033.1"/>
    </source>
</evidence>
<evidence type="ECO:0000313" key="2">
    <source>
        <dbReference type="Proteomes" id="UP000828390"/>
    </source>
</evidence>
<name>A0A9D4JLA9_DREPO</name>
<dbReference type="EMBL" id="JAIWYP010000006">
    <property type="protein sequence ID" value="KAH3813033.1"/>
    <property type="molecule type" value="Genomic_DNA"/>
</dbReference>
<gene>
    <name evidence="1" type="ORF">DPMN_141481</name>
</gene>
<accession>A0A9D4JLA9</accession>
<keyword evidence="2" id="KW-1185">Reference proteome</keyword>
<reference evidence="1" key="2">
    <citation type="submission" date="2020-11" db="EMBL/GenBank/DDBJ databases">
        <authorList>
            <person name="McCartney M.A."/>
            <person name="Auch B."/>
            <person name="Kono T."/>
            <person name="Mallez S."/>
            <person name="Becker A."/>
            <person name="Gohl D.M."/>
            <person name="Silverstein K.A.T."/>
            <person name="Koren S."/>
            <person name="Bechman K.B."/>
            <person name="Herman A."/>
            <person name="Abrahante J.E."/>
            <person name="Garbe J."/>
        </authorList>
    </citation>
    <scope>NUCLEOTIDE SEQUENCE</scope>
    <source>
        <strain evidence="1">Duluth1</strain>
        <tissue evidence="1">Whole animal</tissue>
    </source>
</reference>
<organism evidence="1 2">
    <name type="scientific">Dreissena polymorpha</name>
    <name type="common">Zebra mussel</name>
    <name type="synonym">Mytilus polymorpha</name>
    <dbReference type="NCBI Taxonomy" id="45954"/>
    <lineage>
        <taxon>Eukaryota</taxon>
        <taxon>Metazoa</taxon>
        <taxon>Spiralia</taxon>
        <taxon>Lophotrochozoa</taxon>
        <taxon>Mollusca</taxon>
        <taxon>Bivalvia</taxon>
        <taxon>Autobranchia</taxon>
        <taxon>Heteroconchia</taxon>
        <taxon>Euheterodonta</taxon>
        <taxon>Imparidentia</taxon>
        <taxon>Neoheterodontei</taxon>
        <taxon>Myida</taxon>
        <taxon>Dreissenoidea</taxon>
        <taxon>Dreissenidae</taxon>
        <taxon>Dreissena</taxon>
    </lineage>
</organism>
<reference evidence="1" key="1">
    <citation type="journal article" date="2019" name="bioRxiv">
        <title>The Genome of the Zebra Mussel, Dreissena polymorpha: A Resource for Invasive Species Research.</title>
        <authorList>
            <person name="McCartney M.A."/>
            <person name="Auch B."/>
            <person name="Kono T."/>
            <person name="Mallez S."/>
            <person name="Zhang Y."/>
            <person name="Obille A."/>
            <person name="Becker A."/>
            <person name="Abrahante J.E."/>
            <person name="Garbe J."/>
            <person name="Badalamenti J.P."/>
            <person name="Herman A."/>
            <person name="Mangelson H."/>
            <person name="Liachko I."/>
            <person name="Sullivan S."/>
            <person name="Sone E.D."/>
            <person name="Koren S."/>
            <person name="Silverstein K.A.T."/>
            <person name="Beckman K.B."/>
            <person name="Gohl D.M."/>
        </authorList>
    </citation>
    <scope>NUCLEOTIDE SEQUENCE</scope>
    <source>
        <strain evidence="1">Duluth1</strain>
        <tissue evidence="1">Whole animal</tissue>
    </source>
</reference>